<dbReference type="AlphaFoldDB" id="A5C5X0"/>
<feature type="region of interest" description="Disordered" evidence="1">
    <location>
        <begin position="87"/>
        <end position="109"/>
    </location>
</feature>
<organism evidence="2">
    <name type="scientific">Vitis vinifera</name>
    <name type="common">Grape</name>
    <dbReference type="NCBI Taxonomy" id="29760"/>
    <lineage>
        <taxon>Eukaryota</taxon>
        <taxon>Viridiplantae</taxon>
        <taxon>Streptophyta</taxon>
        <taxon>Embryophyta</taxon>
        <taxon>Tracheophyta</taxon>
        <taxon>Spermatophyta</taxon>
        <taxon>Magnoliopsida</taxon>
        <taxon>eudicotyledons</taxon>
        <taxon>Gunneridae</taxon>
        <taxon>Pentapetalae</taxon>
        <taxon>rosids</taxon>
        <taxon>Vitales</taxon>
        <taxon>Vitaceae</taxon>
        <taxon>Viteae</taxon>
        <taxon>Vitis</taxon>
    </lineage>
</organism>
<evidence type="ECO:0000313" key="2">
    <source>
        <dbReference type="EMBL" id="CAN64253.1"/>
    </source>
</evidence>
<gene>
    <name evidence="2" type="ORF">VITISV_015107</name>
</gene>
<dbReference type="EMBL" id="AM483453">
    <property type="protein sequence ID" value="CAN64253.1"/>
    <property type="molecule type" value="Genomic_DNA"/>
</dbReference>
<feature type="compositionally biased region" description="Polar residues" evidence="1">
    <location>
        <begin position="96"/>
        <end position="105"/>
    </location>
</feature>
<sequence length="341" mass="39888">MLSMSFNPHIINYESPRGFVVPKFIIYNGMSNPFDHIMHFRQFMTLDIGNDALICKENETLRDFMKRFKQAVLQVESCSMDVLVTNHPAKNDKTGSSKPLNQSRQGNKRRDARQYISYERLLLQICDLSDFLWSEPIKIDLARRDRNRRCSYHKDHDHTTEQCKNLHYLVEKLIKVEHPKQYFCMTNGRAMRPIDDTITFPSIDVNQVLQPHEDTPILTLRANGLLVIYPRKSRTFVVRIQWSYINLPGQCCVAHPSQPSHIERVILDGRRFVSVIMGHAWIHKIKVIPSTYHQMVSYLTEKGQVNLLSSQLATRNAIRNDSQLIIEQIQREYETNDECMV</sequence>
<name>A5C5X0_VITVI</name>
<accession>A5C5X0</accession>
<proteinExistence type="predicted"/>
<protein>
    <submittedName>
        <fullName evidence="2">Uncharacterized protein</fullName>
    </submittedName>
</protein>
<reference evidence="2" key="1">
    <citation type="journal article" date="2007" name="PLoS ONE">
        <title>The first genome sequence of an elite grapevine cultivar (Pinot noir Vitis vinifera L.): coping with a highly heterozygous genome.</title>
        <authorList>
            <person name="Velasco R."/>
            <person name="Zharkikh A."/>
            <person name="Troggio M."/>
            <person name="Cartwright D.A."/>
            <person name="Cestaro A."/>
            <person name="Pruss D."/>
            <person name="Pindo M."/>
            <person name="FitzGerald L.M."/>
            <person name="Vezzulli S."/>
            <person name="Reid J."/>
            <person name="Malacarne G."/>
            <person name="Iliev D."/>
            <person name="Coppola G."/>
            <person name="Wardell B."/>
            <person name="Micheletti D."/>
            <person name="Macalma T."/>
            <person name="Facci M."/>
            <person name="Mitchell J.T."/>
            <person name="Perazzolli M."/>
            <person name="Eldredge G."/>
            <person name="Gatto P."/>
            <person name="Oyzerski R."/>
            <person name="Moretto M."/>
            <person name="Gutin N."/>
            <person name="Stefanini M."/>
            <person name="Chen Y."/>
            <person name="Segala C."/>
            <person name="Davenport C."/>
            <person name="Dematte L."/>
            <person name="Mraz A."/>
            <person name="Battilana J."/>
            <person name="Stormo K."/>
            <person name="Costa F."/>
            <person name="Tao Q."/>
            <person name="Si-Ammour A."/>
            <person name="Harkins T."/>
            <person name="Lackey A."/>
            <person name="Perbost C."/>
            <person name="Taillon B."/>
            <person name="Stella A."/>
            <person name="Solovyev V."/>
            <person name="Fawcett J.A."/>
            <person name="Sterck L."/>
            <person name="Vandepoele K."/>
            <person name="Grando S.M."/>
            <person name="Toppo S."/>
            <person name="Moser C."/>
            <person name="Lanchbury J."/>
            <person name="Bogden R."/>
            <person name="Skolnick M."/>
            <person name="Sgaramella V."/>
            <person name="Bhatnagar S.K."/>
            <person name="Fontana P."/>
            <person name="Gutin A."/>
            <person name="Van de Peer Y."/>
            <person name="Salamini F."/>
            <person name="Viola R."/>
        </authorList>
    </citation>
    <scope>NUCLEOTIDE SEQUENCE</scope>
</reference>
<evidence type="ECO:0000256" key="1">
    <source>
        <dbReference type="SAM" id="MobiDB-lite"/>
    </source>
</evidence>